<sequence>MWKVAALLAIVITPAMAGVFALMPMTFYGINDYAPWLLAAFAGVGALLGLPVSYLVARQVYRLTGGGRGAA</sequence>
<reference evidence="2 3" key="1">
    <citation type="submission" date="2020-07" db="EMBL/GenBank/DDBJ databases">
        <authorList>
            <person name="Li M."/>
        </authorList>
    </citation>
    <scope>NUCLEOTIDE SEQUENCE [LARGE SCALE GENOMIC DNA]</scope>
    <source>
        <strain evidence="2 3">DSM 23284</strain>
    </source>
</reference>
<keyword evidence="1" id="KW-0472">Membrane</keyword>
<organism evidence="2 3">
    <name type="scientific">Stappia taiwanensis</name>
    <dbReference type="NCBI Taxonomy" id="992267"/>
    <lineage>
        <taxon>Bacteria</taxon>
        <taxon>Pseudomonadati</taxon>
        <taxon>Pseudomonadota</taxon>
        <taxon>Alphaproteobacteria</taxon>
        <taxon>Hyphomicrobiales</taxon>
        <taxon>Stappiaceae</taxon>
        <taxon>Stappia</taxon>
    </lineage>
</organism>
<gene>
    <name evidence="2" type="ORF">H1W37_02490</name>
</gene>
<proteinExistence type="predicted"/>
<dbReference type="EMBL" id="JACEON010000002">
    <property type="protein sequence ID" value="MBA4610509.1"/>
    <property type="molecule type" value="Genomic_DNA"/>
</dbReference>
<dbReference type="Proteomes" id="UP000559404">
    <property type="component" value="Unassembled WGS sequence"/>
</dbReference>
<evidence type="ECO:0000313" key="2">
    <source>
        <dbReference type="EMBL" id="MBA4610509.1"/>
    </source>
</evidence>
<protein>
    <submittedName>
        <fullName evidence="2">Uncharacterized protein</fullName>
    </submittedName>
</protein>
<dbReference type="AlphaFoldDB" id="A0A838XGJ4"/>
<feature type="transmembrane region" description="Helical" evidence="1">
    <location>
        <begin position="33"/>
        <end position="57"/>
    </location>
</feature>
<name>A0A838XGJ4_9HYPH</name>
<comment type="caution">
    <text evidence="2">The sequence shown here is derived from an EMBL/GenBank/DDBJ whole genome shotgun (WGS) entry which is preliminary data.</text>
</comment>
<accession>A0A838XGJ4</accession>
<keyword evidence="3" id="KW-1185">Reference proteome</keyword>
<dbReference type="RefSeq" id="WP_181758708.1">
    <property type="nucleotide sequence ID" value="NZ_BMCR01000002.1"/>
</dbReference>
<evidence type="ECO:0000256" key="1">
    <source>
        <dbReference type="SAM" id="Phobius"/>
    </source>
</evidence>
<keyword evidence="1" id="KW-1133">Transmembrane helix</keyword>
<evidence type="ECO:0000313" key="3">
    <source>
        <dbReference type="Proteomes" id="UP000559404"/>
    </source>
</evidence>
<reference evidence="2 3" key="2">
    <citation type="submission" date="2020-08" db="EMBL/GenBank/DDBJ databases">
        <title>Stappia taiwanensis sp. nov., isolated from a coastal thermal spring.</title>
        <authorList>
            <person name="Kampfer P."/>
        </authorList>
    </citation>
    <scope>NUCLEOTIDE SEQUENCE [LARGE SCALE GENOMIC DNA]</scope>
    <source>
        <strain evidence="2 3">DSM 23284</strain>
    </source>
</reference>
<keyword evidence="1" id="KW-0812">Transmembrane</keyword>